<gene>
    <name evidence="2" type="ORF">JETT_0002</name>
</gene>
<accession>A0A533QL93</accession>
<dbReference type="Pfam" id="PF18480">
    <property type="entry name" value="DUF5615"/>
    <property type="match status" value="1"/>
</dbReference>
<dbReference type="EMBL" id="SULG01000001">
    <property type="protein sequence ID" value="TLD43571.1"/>
    <property type="molecule type" value="Genomic_DNA"/>
</dbReference>
<evidence type="ECO:0000313" key="2">
    <source>
        <dbReference type="EMBL" id="TLD43571.1"/>
    </source>
</evidence>
<feature type="domain" description="DUF5615" evidence="1">
    <location>
        <begin position="3"/>
        <end position="103"/>
    </location>
</feature>
<evidence type="ECO:0000259" key="1">
    <source>
        <dbReference type="Pfam" id="PF18480"/>
    </source>
</evidence>
<organism evidence="2 3">
    <name type="scientific">Candidatus Jettenia ecosi</name>
    <dbReference type="NCBI Taxonomy" id="2494326"/>
    <lineage>
        <taxon>Bacteria</taxon>
        <taxon>Pseudomonadati</taxon>
        <taxon>Planctomycetota</taxon>
        <taxon>Candidatus Brocadiia</taxon>
        <taxon>Candidatus Brocadiales</taxon>
        <taxon>Candidatus Brocadiaceae</taxon>
        <taxon>Candidatus Jettenia</taxon>
    </lineage>
</organism>
<name>A0A533QL93_9BACT</name>
<dbReference type="Proteomes" id="UP000319783">
    <property type="component" value="Unassembled WGS sequence"/>
</dbReference>
<reference evidence="2 3" key="1">
    <citation type="submission" date="2019-04" db="EMBL/GenBank/DDBJ databases">
        <title>Genome of a novel bacterium Candidatus Jettenia ecosi reconstructed from metagenome of an anammox bioreactor.</title>
        <authorList>
            <person name="Mardanov A.V."/>
            <person name="Beletsky A.V."/>
            <person name="Ravin N.V."/>
            <person name="Botchkova E.A."/>
            <person name="Litti Y.V."/>
            <person name="Nozhevnikova A.N."/>
        </authorList>
    </citation>
    <scope>NUCLEOTIDE SEQUENCE [LARGE SCALE GENOMIC DNA]</scope>
    <source>
        <strain evidence="2">J2</strain>
    </source>
</reference>
<proteinExistence type="predicted"/>
<comment type="caution">
    <text evidence="2">The sequence shown here is derived from an EMBL/GenBank/DDBJ whole genome shotgun (WGS) entry which is preliminary data.</text>
</comment>
<evidence type="ECO:0000313" key="3">
    <source>
        <dbReference type="Proteomes" id="UP000319783"/>
    </source>
</evidence>
<protein>
    <recommendedName>
        <fullName evidence="1">DUF5615 domain-containing protein</fullName>
    </recommendedName>
</protein>
<dbReference type="AlphaFoldDB" id="A0A533QL93"/>
<dbReference type="InterPro" id="IPR041049">
    <property type="entry name" value="DUF5615"/>
</dbReference>
<sequence>MFQVDVAQALREQGYDVLRASETGQARADDYQILEKAISENRVLVTLDEHFGDWVVLPLSSHPGVIRIKVNPTTSGKVIKLLSHFLRKNHTSEQFTDHLVILSEKCAKWILTA</sequence>